<dbReference type="PANTHER" id="PTHR47245:SF2">
    <property type="entry name" value="PEPTIDYL-PROLYL CIS-TRANS ISOMERASE HP_0175-RELATED"/>
    <property type="match status" value="1"/>
</dbReference>
<accession>A0A9X2X5A4</accession>
<evidence type="ECO:0000256" key="7">
    <source>
        <dbReference type="ARBA" id="ARBA00031484"/>
    </source>
</evidence>
<dbReference type="PROSITE" id="PS50198">
    <property type="entry name" value="PPIC_PPIASE_2"/>
    <property type="match status" value="1"/>
</dbReference>
<keyword evidence="12" id="KW-1185">Reference proteome</keyword>
<evidence type="ECO:0000256" key="8">
    <source>
        <dbReference type="PROSITE-ProRule" id="PRU00278"/>
    </source>
</evidence>
<evidence type="ECO:0000259" key="10">
    <source>
        <dbReference type="PROSITE" id="PS50198"/>
    </source>
</evidence>
<keyword evidence="5 8" id="KW-0697">Rotamase</keyword>
<dbReference type="EMBL" id="JAODNV010000001">
    <property type="protein sequence ID" value="MCT8988758.1"/>
    <property type="molecule type" value="Genomic_DNA"/>
</dbReference>
<dbReference type="RefSeq" id="WP_261513370.1">
    <property type="nucleotide sequence ID" value="NZ_JAODNV010000001.1"/>
</dbReference>
<dbReference type="EC" id="5.2.1.8" evidence="3"/>
<comment type="catalytic activity">
    <reaction evidence="1">
        <text>[protein]-peptidylproline (omega=180) = [protein]-peptidylproline (omega=0)</text>
        <dbReference type="Rhea" id="RHEA:16237"/>
        <dbReference type="Rhea" id="RHEA-COMP:10747"/>
        <dbReference type="Rhea" id="RHEA-COMP:10748"/>
        <dbReference type="ChEBI" id="CHEBI:83833"/>
        <dbReference type="ChEBI" id="CHEBI:83834"/>
        <dbReference type="EC" id="5.2.1.8"/>
    </reaction>
</comment>
<evidence type="ECO:0000313" key="12">
    <source>
        <dbReference type="Proteomes" id="UP001149009"/>
    </source>
</evidence>
<keyword evidence="8 11" id="KW-0413">Isomerase</keyword>
<dbReference type="InterPro" id="IPR046357">
    <property type="entry name" value="PPIase_dom_sf"/>
</dbReference>
<dbReference type="SUPFAM" id="SSF109998">
    <property type="entry name" value="Triger factor/SurA peptide-binding domain-like"/>
    <property type="match status" value="1"/>
</dbReference>
<proteinExistence type="inferred from homology"/>
<dbReference type="Pfam" id="PF00639">
    <property type="entry name" value="Rotamase"/>
    <property type="match status" value="1"/>
</dbReference>
<dbReference type="Gene3D" id="3.10.50.40">
    <property type="match status" value="1"/>
</dbReference>
<dbReference type="InterPro" id="IPR000297">
    <property type="entry name" value="PPIase_PpiC"/>
</dbReference>
<evidence type="ECO:0000256" key="1">
    <source>
        <dbReference type="ARBA" id="ARBA00000971"/>
    </source>
</evidence>
<name>A0A9X2X5A4_9HYPH</name>
<evidence type="ECO:0000256" key="6">
    <source>
        <dbReference type="ARBA" id="ARBA00030642"/>
    </source>
</evidence>
<dbReference type="SUPFAM" id="SSF54534">
    <property type="entry name" value="FKBP-like"/>
    <property type="match status" value="1"/>
</dbReference>
<comment type="caution">
    <text evidence="11">The sequence shown here is derived from an EMBL/GenBank/DDBJ whole genome shotgun (WGS) entry which is preliminary data.</text>
</comment>
<sequence>MHDFVRRLLIAPALAGAVTMLPAGLPALAQEDGVVATLNGEPITEADIAMAEADLDPQFGRLPEAQRRAAALSAVIDVRLFAAEAEKQSIDQSEDFQQRMEFLRERALHSAYIDQNVVQGITEEDLRARYEEEIAKIEPKEEVRARHILVETEEEAAEIIKQLDEGADFATIAGEKSTDGAAAQGGDLGSFTRGRMVPEFEEAAFALEPGTYSKEPVKTAFGWHVIKVEDKRMQEPPAFEQVENQIRSMLIRDRYLETVASLRGGAELDIPNEELKAAVDQMFRAQLGEPAADEGDAPQE</sequence>
<dbReference type="AlphaFoldDB" id="A0A9X2X5A4"/>
<feature type="signal peptide" evidence="9">
    <location>
        <begin position="1"/>
        <end position="29"/>
    </location>
</feature>
<dbReference type="Proteomes" id="UP001149009">
    <property type="component" value="Unassembled WGS sequence"/>
</dbReference>
<dbReference type="GO" id="GO:0003755">
    <property type="term" value="F:peptidyl-prolyl cis-trans isomerase activity"/>
    <property type="evidence" value="ECO:0007669"/>
    <property type="project" value="UniProtKB-KW"/>
</dbReference>
<dbReference type="Gene3D" id="1.10.8.1040">
    <property type="match status" value="1"/>
</dbReference>
<organism evidence="11 12">
    <name type="scientific">Chelativorans petroleitrophicus</name>
    <dbReference type="NCBI Taxonomy" id="2975484"/>
    <lineage>
        <taxon>Bacteria</taxon>
        <taxon>Pseudomonadati</taxon>
        <taxon>Pseudomonadota</taxon>
        <taxon>Alphaproteobacteria</taxon>
        <taxon>Hyphomicrobiales</taxon>
        <taxon>Phyllobacteriaceae</taxon>
        <taxon>Chelativorans</taxon>
    </lineage>
</organism>
<comment type="similarity">
    <text evidence="2">Belongs to the PpiC/parvulin rotamase family.</text>
</comment>
<feature type="chain" id="PRO_5040966390" description="Parvulin-like PPIase" evidence="9">
    <location>
        <begin position="30"/>
        <end position="300"/>
    </location>
</feature>
<reference evidence="11" key="1">
    <citation type="submission" date="2022-08" db="EMBL/GenBank/DDBJ databases">
        <title>Chelativorans sichuanense sp. nov., a paraffin oil-degrading bacterium isolated from a mixture of oil-based drill cuttings and paddy soil.</title>
        <authorList>
            <person name="Yu J."/>
            <person name="Liu H."/>
            <person name="Chen Q."/>
        </authorList>
    </citation>
    <scope>NUCLEOTIDE SEQUENCE</scope>
    <source>
        <strain evidence="11">SCAU 2101</strain>
    </source>
</reference>
<gene>
    <name evidence="11" type="ORF">NYR54_00400</name>
</gene>
<keyword evidence="9" id="KW-0732">Signal</keyword>
<dbReference type="PANTHER" id="PTHR47245">
    <property type="entry name" value="PEPTIDYLPROLYL ISOMERASE"/>
    <property type="match status" value="1"/>
</dbReference>
<dbReference type="InterPro" id="IPR027304">
    <property type="entry name" value="Trigger_fact/SurA_dom_sf"/>
</dbReference>
<evidence type="ECO:0000256" key="2">
    <source>
        <dbReference type="ARBA" id="ARBA00007656"/>
    </source>
</evidence>
<feature type="domain" description="PpiC" evidence="10">
    <location>
        <begin position="140"/>
        <end position="230"/>
    </location>
</feature>
<evidence type="ECO:0000256" key="5">
    <source>
        <dbReference type="ARBA" id="ARBA00023110"/>
    </source>
</evidence>
<evidence type="ECO:0000256" key="9">
    <source>
        <dbReference type="SAM" id="SignalP"/>
    </source>
</evidence>
<dbReference type="InterPro" id="IPR050245">
    <property type="entry name" value="PrsA_foldase"/>
</dbReference>
<evidence type="ECO:0000256" key="3">
    <source>
        <dbReference type="ARBA" id="ARBA00013194"/>
    </source>
</evidence>
<evidence type="ECO:0000256" key="4">
    <source>
        <dbReference type="ARBA" id="ARBA00018370"/>
    </source>
</evidence>
<protein>
    <recommendedName>
        <fullName evidence="4">Parvulin-like PPIase</fullName>
        <ecNumber evidence="3">5.2.1.8</ecNumber>
    </recommendedName>
    <alternativeName>
        <fullName evidence="6">Peptidyl-prolyl cis-trans isomerase plp</fullName>
    </alternativeName>
    <alternativeName>
        <fullName evidence="7">Rotamase plp</fullName>
    </alternativeName>
</protein>
<evidence type="ECO:0000313" key="11">
    <source>
        <dbReference type="EMBL" id="MCT8988758.1"/>
    </source>
</evidence>